<feature type="compositionally biased region" description="Polar residues" evidence="1">
    <location>
        <begin position="1"/>
        <end position="13"/>
    </location>
</feature>
<dbReference type="Proteomes" id="UP001497516">
    <property type="component" value="Chromosome 3"/>
</dbReference>
<sequence>MLSEISPATGNLNPSDRPPDPGTPPSPGQSNTAAISATNTGGPTAGTDSMAVDDQPNQTAEGSSKTGPISYANAVSGVPASPSVGMLA</sequence>
<feature type="region of interest" description="Disordered" evidence="1">
    <location>
        <begin position="1"/>
        <end position="88"/>
    </location>
</feature>
<name>A0AAV2DQ04_9ROSI</name>
<reference evidence="2 3" key="1">
    <citation type="submission" date="2024-04" db="EMBL/GenBank/DDBJ databases">
        <authorList>
            <person name="Fracassetti M."/>
        </authorList>
    </citation>
    <scope>NUCLEOTIDE SEQUENCE [LARGE SCALE GENOMIC DNA]</scope>
</reference>
<feature type="compositionally biased region" description="Polar residues" evidence="1">
    <location>
        <begin position="29"/>
        <end position="42"/>
    </location>
</feature>
<dbReference type="AlphaFoldDB" id="A0AAV2DQ04"/>
<gene>
    <name evidence="2" type="ORF">LTRI10_LOCUS17408</name>
</gene>
<evidence type="ECO:0000313" key="3">
    <source>
        <dbReference type="Proteomes" id="UP001497516"/>
    </source>
</evidence>
<organism evidence="2 3">
    <name type="scientific">Linum trigynum</name>
    <dbReference type="NCBI Taxonomy" id="586398"/>
    <lineage>
        <taxon>Eukaryota</taxon>
        <taxon>Viridiplantae</taxon>
        <taxon>Streptophyta</taxon>
        <taxon>Embryophyta</taxon>
        <taxon>Tracheophyta</taxon>
        <taxon>Spermatophyta</taxon>
        <taxon>Magnoliopsida</taxon>
        <taxon>eudicotyledons</taxon>
        <taxon>Gunneridae</taxon>
        <taxon>Pentapetalae</taxon>
        <taxon>rosids</taxon>
        <taxon>fabids</taxon>
        <taxon>Malpighiales</taxon>
        <taxon>Linaceae</taxon>
        <taxon>Linum</taxon>
    </lineage>
</organism>
<protein>
    <submittedName>
        <fullName evidence="2">Uncharacterized protein</fullName>
    </submittedName>
</protein>
<accession>A0AAV2DQ04</accession>
<evidence type="ECO:0000256" key="1">
    <source>
        <dbReference type="SAM" id="MobiDB-lite"/>
    </source>
</evidence>
<feature type="compositionally biased region" description="Polar residues" evidence="1">
    <location>
        <begin position="55"/>
        <end position="67"/>
    </location>
</feature>
<keyword evidence="3" id="KW-1185">Reference proteome</keyword>
<proteinExistence type="predicted"/>
<evidence type="ECO:0000313" key="2">
    <source>
        <dbReference type="EMBL" id="CAL1375620.1"/>
    </source>
</evidence>
<dbReference type="EMBL" id="OZ034816">
    <property type="protein sequence ID" value="CAL1375620.1"/>
    <property type="molecule type" value="Genomic_DNA"/>
</dbReference>